<organism evidence="2">
    <name type="scientific">bioreactor metagenome</name>
    <dbReference type="NCBI Taxonomy" id="1076179"/>
    <lineage>
        <taxon>unclassified sequences</taxon>
        <taxon>metagenomes</taxon>
        <taxon>ecological metagenomes</taxon>
    </lineage>
</organism>
<dbReference type="EMBL" id="VSSQ01009594">
    <property type="protein sequence ID" value="MPM42078.1"/>
    <property type="molecule type" value="Genomic_DNA"/>
</dbReference>
<feature type="region of interest" description="Disordered" evidence="1">
    <location>
        <begin position="1"/>
        <end position="55"/>
    </location>
</feature>
<feature type="compositionally biased region" description="Basic residues" evidence="1">
    <location>
        <begin position="30"/>
        <end position="44"/>
    </location>
</feature>
<comment type="caution">
    <text evidence="2">The sequence shown here is derived from an EMBL/GenBank/DDBJ whole genome shotgun (WGS) entry which is preliminary data.</text>
</comment>
<evidence type="ECO:0000313" key="2">
    <source>
        <dbReference type="EMBL" id="MPM42078.1"/>
    </source>
</evidence>
<name>A0A644ZNZ3_9ZZZZ</name>
<feature type="compositionally biased region" description="Basic and acidic residues" evidence="1">
    <location>
        <begin position="15"/>
        <end position="24"/>
    </location>
</feature>
<protein>
    <submittedName>
        <fullName evidence="2">Uncharacterized protein</fullName>
    </submittedName>
</protein>
<sequence length="55" mass="6599">MSQVREQIRGSARRRQQEAGEVLERQVVQRGKKRQITVSMHRRNTFSEYRRGKAE</sequence>
<evidence type="ECO:0000256" key="1">
    <source>
        <dbReference type="SAM" id="MobiDB-lite"/>
    </source>
</evidence>
<dbReference type="AlphaFoldDB" id="A0A644ZNZ3"/>
<accession>A0A644ZNZ3</accession>
<gene>
    <name evidence="2" type="ORF">SDC9_88740</name>
</gene>
<proteinExistence type="predicted"/>
<reference evidence="2" key="1">
    <citation type="submission" date="2019-08" db="EMBL/GenBank/DDBJ databases">
        <authorList>
            <person name="Kucharzyk K."/>
            <person name="Murdoch R.W."/>
            <person name="Higgins S."/>
            <person name="Loffler F."/>
        </authorList>
    </citation>
    <scope>NUCLEOTIDE SEQUENCE</scope>
</reference>